<keyword evidence="4 7" id="KW-0547">Nucleotide-binding</keyword>
<dbReference type="Pfam" id="PF00069">
    <property type="entry name" value="Pkinase"/>
    <property type="match status" value="1"/>
</dbReference>
<evidence type="ECO:0000256" key="9">
    <source>
        <dbReference type="SAM" id="MobiDB-lite"/>
    </source>
</evidence>
<dbReference type="Gene3D" id="1.10.510.10">
    <property type="entry name" value="Transferase(Phosphotransferase) domain 1"/>
    <property type="match status" value="1"/>
</dbReference>
<keyword evidence="13" id="KW-1185">Reference proteome</keyword>
<dbReference type="PROSITE" id="PS50011">
    <property type="entry name" value="PROTEIN_KINASE_DOM"/>
    <property type="match status" value="1"/>
</dbReference>
<dbReference type="PANTHER" id="PTHR24345">
    <property type="entry name" value="SERINE/THREONINE-PROTEIN KINASE PLK"/>
    <property type="match status" value="1"/>
</dbReference>
<feature type="compositionally biased region" description="Polar residues" evidence="9">
    <location>
        <begin position="422"/>
        <end position="472"/>
    </location>
</feature>
<dbReference type="CDD" id="cd13118">
    <property type="entry name" value="POLO_box_1"/>
    <property type="match status" value="1"/>
</dbReference>
<evidence type="ECO:0000256" key="3">
    <source>
        <dbReference type="ARBA" id="ARBA00022737"/>
    </source>
</evidence>
<sequence length="802" mass="91634">MSNQDKQQQQQQQQPQGAQRAASDTEPLIIEERVQIVNGEQIIKRYQRGSLLGKGGFAKCFQVTNLENKKVMAAKIIPKSTLVKNRARQKLISEIKIHKSLHHNNIVKFEHVFEDHDNVYILLELCPHQTLNELIKRRKRITELETLCYTVQIVQALKYLHQNRVIHRDLKLGNLFVGEKMEIKLGDFGLATKLEFDGEKKRTICGTPNYIAPEILDGRVGHSYEVDIWSLGVILYTLLIGKPPFETHDVKTTYRKIKSNQYSFPDHAPIPDSAKALIQLILQQDPAKRPTLDEILAHPFINNGGTIPRLLPVSTLTTAPNTSYIKQYAPSASNIKANQQSMQIGTEVFGSSRKEMTKSQTTTNMNKALFQNENGNKVLDGQKNQATSNPSNQFMSTANLQQNSKNLNSNFNQNDFNQTDQRPTTSKVQTGTQQGLYNKQQTGTQDPNNKQQQGNKYQSVQNLMSMNKTDGFQNPQNQQQLNGEENNQIDGSKNNLWVVQYVDYSSKYGLGYLLSNQSAGVVFNDTTKIILDPKAEYFEYIYKKDQDEITEKHSLTEYPTDLQKKVTLLQHFRHYLMTEVNKKVCAENGSTQATLYNDSKFQMQPNQPLPYLKKWMQTRHAIMFRLSNKIVQVQFSDKTEILLNSTDKIVSFMNKKGERFHYPLADAMNSTNQDMTKRLRYTKEILTHLLKNNQRQNTNDEQGNNAANSVAPPDDMPQNEPNYNKYGMTATMENEQFPKLNEQKLKGMTSQKSLTEKDQLIYNMTGFNNGSKTPSQQKNPSVTAYPNAQQQPAQLADKNQKK</sequence>
<dbReference type="GO" id="GO:0005524">
    <property type="term" value="F:ATP binding"/>
    <property type="evidence" value="ECO:0007669"/>
    <property type="project" value="UniProtKB-UniRule"/>
</dbReference>
<dbReference type="RefSeq" id="XP_001030534.2">
    <property type="nucleotide sequence ID" value="XM_001030534.3"/>
</dbReference>
<dbReference type="PROSITE" id="PS50078">
    <property type="entry name" value="POLO_BOX"/>
    <property type="match status" value="2"/>
</dbReference>
<dbReference type="InterPro" id="IPR036947">
    <property type="entry name" value="POLO_box_dom_sf"/>
</dbReference>
<feature type="compositionally biased region" description="Polar residues" evidence="9">
    <location>
        <begin position="765"/>
        <end position="793"/>
    </location>
</feature>
<dbReference type="InterPro" id="IPR017441">
    <property type="entry name" value="Protein_kinase_ATP_BS"/>
</dbReference>
<dbReference type="InterPro" id="IPR000959">
    <property type="entry name" value="POLO_box_dom"/>
</dbReference>
<dbReference type="InterPro" id="IPR000719">
    <property type="entry name" value="Prot_kinase_dom"/>
</dbReference>
<dbReference type="PROSITE" id="PS00108">
    <property type="entry name" value="PROTEIN_KINASE_ST"/>
    <property type="match status" value="1"/>
</dbReference>
<feature type="compositionally biased region" description="Polar residues" evidence="9">
    <location>
        <begin position="693"/>
        <end position="708"/>
    </location>
</feature>
<dbReference type="GO" id="GO:0005634">
    <property type="term" value="C:nucleus"/>
    <property type="evidence" value="ECO:0007669"/>
    <property type="project" value="TreeGrafter"/>
</dbReference>
<evidence type="ECO:0000259" key="10">
    <source>
        <dbReference type="PROSITE" id="PS50011"/>
    </source>
</evidence>
<feature type="region of interest" description="Disordered" evidence="9">
    <location>
        <begin position="404"/>
        <end position="489"/>
    </location>
</feature>
<evidence type="ECO:0000256" key="2">
    <source>
        <dbReference type="ARBA" id="ARBA00022679"/>
    </source>
</evidence>
<dbReference type="HOGENOM" id="CLU_479429_0_0_1"/>
<evidence type="ECO:0000313" key="13">
    <source>
        <dbReference type="Proteomes" id="UP000009168"/>
    </source>
</evidence>
<evidence type="ECO:0000256" key="6">
    <source>
        <dbReference type="ARBA" id="ARBA00022840"/>
    </source>
</evidence>
<protein>
    <recommendedName>
        <fullName evidence="8">Serine/threonine-protein kinase PLK</fullName>
        <ecNumber evidence="8">2.7.11.21</ecNumber>
    </recommendedName>
    <alternativeName>
        <fullName evidence="8">Polo-like kinase</fullName>
    </alternativeName>
</protein>
<evidence type="ECO:0000259" key="11">
    <source>
        <dbReference type="PROSITE" id="PS50078"/>
    </source>
</evidence>
<dbReference type="AlphaFoldDB" id="Q22C41"/>
<feature type="compositionally biased region" description="Low complexity" evidence="9">
    <location>
        <begin position="473"/>
        <end position="488"/>
    </location>
</feature>
<dbReference type="Gene3D" id="3.30.1120.30">
    <property type="entry name" value="POLO box domain"/>
    <property type="match status" value="2"/>
</dbReference>
<dbReference type="SMART" id="SM00220">
    <property type="entry name" value="S_TKc"/>
    <property type="match status" value="1"/>
</dbReference>
<dbReference type="FunFam" id="3.30.200.20:FF:000091">
    <property type="entry name" value="Serine/threonine-protein kinase PLK"/>
    <property type="match status" value="1"/>
</dbReference>
<dbReference type="FunFam" id="1.10.510.10:FF:001669">
    <property type="entry name" value="Serine/threonine-protein kinase"/>
    <property type="match status" value="1"/>
</dbReference>
<dbReference type="KEGG" id="tet:TTHERM_01076980"/>
<proteinExistence type="inferred from homology"/>
<comment type="similarity">
    <text evidence="8">Belongs to the protein kinase superfamily. Ser/Thr protein kinase family. CDC5/Polo subfamily.</text>
</comment>
<feature type="domain" description="POLO box" evidence="11">
    <location>
        <begin position="497"/>
        <end position="578"/>
    </location>
</feature>
<comment type="catalytic activity">
    <reaction evidence="8">
        <text>L-threonyl-[protein] + ATP = O-phospho-L-threonyl-[protein] + ADP + H(+)</text>
        <dbReference type="Rhea" id="RHEA:46608"/>
        <dbReference type="Rhea" id="RHEA-COMP:11060"/>
        <dbReference type="Rhea" id="RHEA-COMP:11605"/>
        <dbReference type="ChEBI" id="CHEBI:15378"/>
        <dbReference type="ChEBI" id="CHEBI:30013"/>
        <dbReference type="ChEBI" id="CHEBI:30616"/>
        <dbReference type="ChEBI" id="CHEBI:61977"/>
        <dbReference type="ChEBI" id="CHEBI:456216"/>
        <dbReference type="EC" id="2.7.11.21"/>
    </reaction>
</comment>
<dbReference type="EMBL" id="GG662686">
    <property type="protein sequence ID" value="EAR82871.2"/>
    <property type="molecule type" value="Genomic_DNA"/>
</dbReference>
<dbReference type="InterPro" id="IPR011009">
    <property type="entry name" value="Kinase-like_dom_sf"/>
</dbReference>
<dbReference type="InterPro" id="IPR033695">
    <property type="entry name" value="POLO_box_2"/>
</dbReference>
<dbReference type="CDD" id="cd14099">
    <property type="entry name" value="STKc_PLK"/>
    <property type="match status" value="1"/>
</dbReference>
<accession>Q22C41</accession>
<evidence type="ECO:0000313" key="12">
    <source>
        <dbReference type="EMBL" id="EAR82871.2"/>
    </source>
</evidence>
<dbReference type="Gene3D" id="3.30.200.20">
    <property type="entry name" value="Phosphorylase Kinase, domain 1"/>
    <property type="match status" value="1"/>
</dbReference>
<dbReference type="PANTHER" id="PTHR24345:SF0">
    <property type="entry name" value="CELL CYCLE SERINE_THREONINE-PROTEIN KINASE CDC5_MSD2"/>
    <property type="match status" value="1"/>
</dbReference>
<feature type="binding site" evidence="7">
    <location>
        <position position="75"/>
    </location>
    <ligand>
        <name>ATP</name>
        <dbReference type="ChEBI" id="CHEBI:30616"/>
    </ligand>
</feature>
<evidence type="ECO:0000256" key="1">
    <source>
        <dbReference type="ARBA" id="ARBA00022527"/>
    </source>
</evidence>
<evidence type="ECO:0000256" key="4">
    <source>
        <dbReference type="ARBA" id="ARBA00022741"/>
    </source>
</evidence>
<dbReference type="GO" id="GO:0004674">
    <property type="term" value="F:protein serine/threonine kinase activity"/>
    <property type="evidence" value="ECO:0007669"/>
    <property type="project" value="UniProtKB-KW"/>
</dbReference>
<evidence type="ECO:0000256" key="5">
    <source>
        <dbReference type="ARBA" id="ARBA00022777"/>
    </source>
</evidence>
<feature type="region of interest" description="Disordered" evidence="9">
    <location>
        <begin position="1"/>
        <end position="24"/>
    </location>
</feature>
<keyword evidence="2 8" id="KW-0808">Transferase</keyword>
<feature type="compositionally biased region" description="Low complexity" evidence="9">
    <location>
        <begin position="404"/>
        <end position="421"/>
    </location>
</feature>
<feature type="region of interest" description="Disordered" evidence="9">
    <location>
        <begin position="764"/>
        <end position="802"/>
    </location>
</feature>
<gene>
    <name evidence="12" type="ORF">TTHERM_01076980</name>
</gene>
<dbReference type="CDD" id="cd13117">
    <property type="entry name" value="POLO_box_2"/>
    <property type="match status" value="1"/>
</dbReference>
<dbReference type="Pfam" id="PF00659">
    <property type="entry name" value="POLO_box"/>
    <property type="match status" value="2"/>
</dbReference>
<dbReference type="GeneID" id="7822848"/>
<dbReference type="EC" id="2.7.11.21" evidence="8"/>
<dbReference type="Proteomes" id="UP000009168">
    <property type="component" value="Unassembled WGS sequence"/>
</dbReference>
<organism evidence="12 13">
    <name type="scientific">Tetrahymena thermophila (strain SB210)</name>
    <dbReference type="NCBI Taxonomy" id="312017"/>
    <lineage>
        <taxon>Eukaryota</taxon>
        <taxon>Sar</taxon>
        <taxon>Alveolata</taxon>
        <taxon>Ciliophora</taxon>
        <taxon>Intramacronucleata</taxon>
        <taxon>Oligohymenophorea</taxon>
        <taxon>Hymenostomatida</taxon>
        <taxon>Tetrahymenina</taxon>
        <taxon>Tetrahymenidae</taxon>
        <taxon>Tetrahymena</taxon>
    </lineage>
</organism>
<name>Q22C41_TETTS</name>
<dbReference type="OrthoDB" id="408964at2759"/>
<feature type="compositionally biased region" description="Low complexity" evidence="9">
    <location>
        <begin position="1"/>
        <end position="19"/>
    </location>
</feature>
<dbReference type="SUPFAM" id="SSF82615">
    <property type="entry name" value="Polo-box domain"/>
    <property type="match status" value="2"/>
</dbReference>
<feature type="domain" description="Protein kinase" evidence="10">
    <location>
        <begin position="46"/>
        <end position="301"/>
    </location>
</feature>
<dbReference type="PROSITE" id="PS00107">
    <property type="entry name" value="PROTEIN_KINASE_ATP"/>
    <property type="match status" value="1"/>
</dbReference>
<feature type="domain" description="POLO box" evidence="11">
    <location>
        <begin position="611"/>
        <end position="691"/>
    </location>
</feature>
<keyword evidence="5 8" id="KW-0418">Kinase</keyword>
<dbReference type="SUPFAM" id="SSF56112">
    <property type="entry name" value="Protein kinase-like (PK-like)"/>
    <property type="match status" value="1"/>
</dbReference>
<keyword evidence="1 8" id="KW-0723">Serine/threonine-protein kinase</keyword>
<reference evidence="13" key="1">
    <citation type="journal article" date="2006" name="PLoS Biol.">
        <title>Macronuclear genome sequence of the ciliate Tetrahymena thermophila, a model eukaryote.</title>
        <authorList>
            <person name="Eisen J.A."/>
            <person name="Coyne R.S."/>
            <person name="Wu M."/>
            <person name="Wu D."/>
            <person name="Thiagarajan M."/>
            <person name="Wortman J.R."/>
            <person name="Badger J.H."/>
            <person name="Ren Q."/>
            <person name="Amedeo P."/>
            <person name="Jones K.M."/>
            <person name="Tallon L.J."/>
            <person name="Delcher A.L."/>
            <person name="Salzberg S.L."/>
            <person name="Silva J.C."/>
            <person name="Haas B.J."/>
            <person name="Majoros W.H."/>
            <person name="Farzad M."/>
            <person name="Carlton J.M."/>
            <person name="Smith R.K. Jr."/>
            <person name="Garg J."/>
            <person name="Pearlman R.E."/>
            <person name="Karrer K.M."/>
            <person name="Sun L."/>
            <person name="Manning G."/>
            <person name="Elde N.C."/>
            <person name="Turkewitz A.P."/>
            <person name="Asai D.J."/>
            <person name="Wilkes D.E."/>
            <person name="Wang Y."/>
            <person name="Cai H."/>
            <person name="Collins K."/>
            <person name="Stewart B.A."/>
            <person name="Lee S.R."/>
            <person name="Wilamowska K."/>
            <person name="Weinberg Z."/>
            <person name="Ruzzo W.L."/>
            <person name="Wloga D."/>
            <person name="Gaertig J."/>
            <person name="Frankel J."/>
            <person name="Tsao C.-C."/>
            <person name="Gorovsky M.A."/>
            <person name="Keeling P.J."/>
            <person name="Waller R.F."/>
            <person name="Patron N.J."/>
            <person name="Cherry J.M."/>
            <person name="Stover N.A."/>
            <person name="Krieger C.J."/>
            <person name="del Toro C."/>
            <person name="Ryder H.F."/>
            <person name="Williamson S.C."/>
            <person name="Barbeau R.A."/>
            <person name="Hamilton E.P."/>
            <person name="Orias E."/>
        </authorList>
    </citation>
    <scope>NUCLEOTIDE SEQUENCE [LARGE SCALE GENOMIC DNA]</scope>
    <source>
        <strain evidence="13">SB210</strain>
    </source>
</reference>
<keyword evidence="6 7" id="KW-0067">ATP-binding</keyword>
<evidence type="ECO:0000256" key="7">
    <source>
        <dbReference type="PROSITE-ProRule" id="PRU10141"/>
    </source>
</evidence>
<dbReference type="InterPro" id="IPR008271">
    <property type="entry name" value="Ser/Thr_kinase_AS"/>
</dbReference>
<dbReference type="FunFam" id="3.30.1120.30:FF:000013">
    <property type="entry name" value="Serine/threonine-protein kinase PLK"/>
    <property type="match status" value="1"/>
</dbReference>
<dbReference type="eggNOG" id="KOG0575">
    <property type="taxonomic scope" value="Eukaryota"/>
</dbReference>
<evidence type="ECO:0000256" key="8">
    <source>
        <dbReference type="RuleBase" id="RU361162"/>
    </source>
</evidence>
<dbReference type="InterPro" id="IPR033701">
    <property type="entry name" value="POLO_box_1"/>
</dbReference>
<dbReference type="InParanoid" id="Q22C41"/>
<feature type="region of interest" description="Disordered" evidence="9">
    <location>
        <begin position="693"/>
        <end position="726"/>
    </location>
</feature>
<keyword evidence="3" id="KW-0677">Repeat</keyword>
<dbReference type="STRING" id="312017.Q22C41"/>